<protein>
    <submittedName>
        <fullName evidence="3">Tripartite tricarboxylate transporter substrate binding protein</fullName>
    </submittedName>
</protein>
<dbReference type="PIRSF" id="PIRSF017082">
    <property type="entry name" value="YflP"/>
    <property type="match status" value="1"/>
</dbReference>
<comment type="caution">
    <text evidence="3">The sequence shown here is derived from an EMBL/GenBank/DDBJ whole genome shotgun (WGS) entry which is preliminary data.</text>
</comment>
<dbReference type="PANTHER" id="PTHR42928:SF5">
    <property type="entry name" value="BLR1237 PROTEIN"/>
    <property type="match status" value="1"/>
</dbReference>
<dbReference type="CDD" id="cd13578">
    <property type="entry name" value="PBP2_Bug27"/>
    <property type="match status" value="1"/>
</dbReference>
<dbReference type="InterPro" id="IPR006311">
    <property type="entry name" value="TAT_signal"/>
</dbReference>
<proteinExistence type="inferred from homology"/>
<dbReference type="Pfam" id="PF03401">
    <property type="entry name" value="TctC"/>
    <property type="match status" value="1"/>
</dbReference>
<dbReference type="PANTHER" id="PTHR42928">
    <property type="entry name" value="TRICARBOXYLATE-BINDING PROTEIN"/>
    <property type="match status" value="1"/>
</dbReference>
<accession>A0ABS6IFH0</accession>
<feature type="signal peptide" evidence="2">
    <location>
        <begin position="1"/>
        <end position="31"/>
    </location>
</feature>
<dbReference type="PROSITE" id="PS51318">
    <property type="entry name" value="TAT"/>
    <property type="match status" value="1"/>
</dbReference>
<feature type="chain" id="PRO_5046504068" evidence="2">
    <location>
        <begin position="32"/>
        <end position="332"/>
    </location>
</feature>
<evidence type="ECO:0000256" key="2">
    <source>
        <dbReference type="SAM" id="SignalP"/>
    </source>
</evidence>
<dbReference type="EMBL" id="JAHOPB010000001">
    <property type="protein sequence ID" value="MBU8873066.1"/>
    <property type="molecule type" value="Genomic_DNA"/>
</dbReference>
<dbReference type="RefSeq" id="WP_216957334.1">
    <property type="nucleotide sequence ID" value="NZ_JAHOPB010000001.1"/>
</dbReference>
<evidence type="ECO:0000256" key="1">
    <source>
        <dbReference type="ARBA" id="ARBA00006987"/>
    </source>
</evidence>
<comment type="similarity">
    <text evidence="1">Belongs to the UPF0065 (bug) family.</text>
</comment>
<name>A0ABS6IFH0_9HYPH</name>
<keyword evidence="2" id="KW-0732">Signal</keyword>
<evidence type="ECO:0000313" key="4">
    <source>
        <dbReference type="Proteomes" id="UP000727907"/>
    </source>
</evidence>
<dbReference type="InterPro" id="IPR005064">
    <property type="entry name" value="BUG"/>
</dbReference>
<sequence length="332" mass="34587">MFEFKPTRRAVLAGAAATLAAPLVAPGLARAQDAFPSKPIKFIVPYTPAGATDNISRIVMAKVSEILGQQVLIDNKAGGGGTIGTDAIAKAAPDGYTIGLVTISMFCMAPALYAKLPYDSAKDFSPMAGMSVWPNMLVVHPSVPAKTVPELIALLKANPGKYNMASSGSGTTIHLAGEMFKQLTGTDMLHVPYKGSAGAVQDLIAGNVHIMFDNMPSCFPHVQAGKLRALGVTSRERNKAAPDVPAIIEFVPNYVVEVWMGFGGPAGVPQPIVDKLSAAGIKALEDAGVKAKFAALGTDPWPMSPKGLQDRIVSEIAVWAPIVKASGAKVDG</sequence>
<organism evidence="3 4">
    <name type="scientific">Reyranella humidisoli</name>
    <dbReference type="NCBI Taxonomy" id="2849149"/>
    <lineage>
        <taxon>Bacteria</taxon>
        <taxon>Pseudomonadati</taxon>
        <taxon>Pseudomonadota</taxon>
        <taxon>Alphaproteobacteria</taxon>
        <taxon>Hyphomicrobiales</taxon>
        <taxon>Reyranellaceae</taxon>
        <taxon>Reyranella</taxon>
    </lineage>
</organism>
<keyword evidence="4" id="KW-1185">Reference proteome</keyword>
<evidence type="ECO:0000313" key="3">
    <source>
        <dbReference type="EMBL" id="MBU8873066.1"/>
    </source>
</evidence>
<dbReference type="Proteomes" id="UP000727907">
    <property type="component" value="Unassembled WGS sequence"/>
</dbReference>
<reference evidence="3 4" key="1">
    <citation type="submission" date="2021-06" db="EMBL/GenBank/DDBJ databases">
        <authorList>
            <person name="Lee D.H."/>
        </authorList>
    </citation>
    <scope>NUCLEOTIDE SEQUENCE [LARGE SCALE GENOMIC DNA]</scope>
    <source>
        <strain evidence="3 4">MMS21-HV4-11</strain>
    </source>
</reference>
<gene>
    <name evidence="3" type="ORF">KQ910_04795</name>
</gene>